<dbReference type="HAMAP" id="MF_00003">
    <property type="entry name" value="RbfA"/>
    <property type="match status" value="1"/>
</dbReference>
<evidence type="ECO:0000313" key="4">
    <source>
        <dbReference type="Proteomes" id="UP000317839"/>
    </source>
</evidence>
<comment type="function">
    <text evidence="2">One of several proteins that assist in the late maturation steps of the functional core of the 30S ribosomal subunit. Associates with free 30S ribosomal subunits (but not with 30S subunits that are part of 70S ribosomes or polysomes). Required for efficient processing of 16S rRNA. May interact with the 5'-terminal helix region of 16S rRNA.</text>
</comment>
<dbReference type="RefSeq" id="WP_142941455.1">
    <property type="nucleotide sequence ID" value="NZ_VIKR01000002.1"/>
</dbReference>
<dbReference type="PROSITE" id="PS01319">
    <property type="entry name" value="RBFA"/>
    <property type="match status" value="1"/>
</dbReference>
<dbReference type="AlphaFoldDB" id="A0A545TC91"/>
<dbReference type="Pfam" id="PF02033">
    <property type="entry name" value="RBFA"/>
    <property type="match status" value="1"/>
</dbReference>
<dbReference type="GO" id="GO:0005829">
    <property type="term" value="C:cytosol"/>
    <property type="evidence" value="ECO:0007669"/>
    <property type="project" value="TreeGrafter"/>
</dbReference>
<dbReference type="NCBIfam" id="TIGR00082">
    <property type="entry name" value="rbfA"/>
    <property type="match status" value="1"/>
</dbReference>
<dbReference type="PANTHER" id="PTHR33515">
    <property type="entry name" value="RIBOSOME-BINDING FACTOR A, CHLOROPLASTIC-RELATED"/>
    <property type="match status" value="1"/>
</dbReference>
<dbReference type="GO" id="GO:0030490">
    <property type="term" value="P:maturation of SSU-rRNA"/>
    <property type="evidence" value="ECO:0007669"/>
    <property type="project" value="UniProtKB-UniRule"/>
</dbReference>
<comment type="subunit">
    <text evidence="2">Monomer. Binds 30S ribosomal subunits, but not 50S ribosomal subunits or 70S ribosomes.</text>
</comment>
<keyword evidence="1 2" id="KW-0690">Ribosome biogenesis</keyword>
<name>A0A545TC91_9GAMM</name>
<reference evidence="3 4" key="1">
    <citation type="submission" date="2019-06" db="EMBL/GenBank/DDBJ databases">
        <title>Draft genome of Aliikangiella marina GYP-15.</title>
        <authorList>
            <person name="Wang G."/>
        </authorList>
    </citation>
    <scope>NUCLEOTIDE SEQUENCE [LARGE SCALE GENOMIC DNA]</scope>
    <source>
        <strain evidence="3 4">GYP-15</strain>
    </source>
</reference>
<proteinExistence type="inferred from homology"/>
<dbReference type="PANTHER" id="PTHR33515:SF1">
    <property type="entry name" value="RIBOSOME-BINDING FACTOR A, CHLOROPLASTIC-RELATED"/>
    <property type="match status" value="1"/>
</dbReference>
<accession>A0A545TC91</accession>
<dbReference type="InterPro" id="IPR015946">
    <property type="entry name" value="KH_dom-like_a/b"/>
</dbReference>
<keyword evidence="4" id="KW-1185">Reference proteome</keyword>
<dbReference type="Proteomes" id="UP000317839">
    <property type="component" value="Unassembled WGS sequence"/>
</dbReference>
<keyword evidence="2" id="KW-0963">Cytoplasm</keyword>
<dbReference type="InterPro" id="IPR023799">
    <property type="entry name" value="RbfA_dom_sf"/>
</dbReference>
<protein>
    <recommendedName>
        <fullName evidence="2">Ribosome-binding factor A</fullName>
    </recommendedName>
</protein>
<dbReference type="InterPro" id="IPR000238">
    <property type="entry name" value="RbfA"/>
</dbReference>
<dbReference type="OrthoDB" id="307788at2"/>
<comment type="caution">
    <text evidence="3">The sequence shown here is derived from an EMBL/GenBank/DDBJ whole genome shotgun (WGS) entry which is preliminary data.</text>
</comment>
<dbReference type="SUPFAM" id="SSF89919">
    <property type="entry name" value="Ribosome-binding factor A, RbfA"/>
    <property type="match status" value="1"/>
</dbReference>
<dbReference type="GO" id="GO:0043024">
    <property type="term" value="F:ribosomal small subunit binding"/>
    <property type="evidence" value="ECO:0007669"/>
    <property type="project" value="TreeGrafter"/>
</dbReference>
<evidence type="ECO:0000256" key="2">
    <source>
        <dbReference type="HAMAP-Rule" id="MF_00003"/>
    </source>
</evidence>
<dbReference type="EMBL" id="VIKR01000002">
    <property type="protein sequence ID" value="TQV74837.1"/>
    <property type="molecule type" value="Genomic_DNA"/>
</dbReference>
<comment type="subcellular location">
    <subcellularLocation>
        <location evidence="2">Cytoplasm</location>
    </subcellularLocation>
</comment>
<evidence type="ECO:0000313" key="3">
    <source>
        <dbReference type="EMBL" id="TQV74837.1"/>
    </source>
</evidence>
<organism evidence="3 4">
    <name type="scientific">Aliikangiella marina</name>
    <dbReference type="NCBI Taxonomy" id="1712262"/>
    <lineage>
        <taxon>Bacteria</taxon>
        <taxon>Pseudomonadati</taxon>
        <taxon>Pseudomonadota</taxon>
        <taxon>Gammaproteobacteria</taxon>
        <taxon>Oceanospirillales</taxon>
        <taxon>Pleioneaceae</taxon>
        <taxon>Aliikangiella</taxon>
    </lineage>
</organism>
<comment type="similarity">
    <text evidence="2">Belongs to the RbfA family.</text>
</comment>
<evidence type="ECO:0000256" key="1">
    <source>
        <dbReference type="ARBA" id="ARBA00022517"/>
    </source>
</evidence>
<dbReference type="InterPro" id="IPR020053">
    <property type="entry name" value="Ribosome-bd_factorA_CS"/>
</dbReference>
<sequence>MAREFNRTDRVAEQLQREVAQIIQMEVKDPRLGMVTVSGVDISRDLYYATAYVTFLGIEETEKNLKQALDVLNQASGFIRSLIGKRMKMRVIPQLKFEYDKSIAHGSELSALIQKARNKDSDNESDEDS</sequence>
<gene>
    <name evidence="2 3" type="primary">rbfA</name>
    <name evidence="3" type="ORF">FLL45_07710</name>
</gene>
<dbReference type="Gene3D" id="3.30.300.20">
    <property type="match status" value="1"/>
</dbReference>